<evidence type="ECO:0000256" key="8">
    <source>
        <dbReference type="ARBA" id="ARBA00023136"/>
    </source>
</evidence>
<name>A0A8J8P1P6_HALGN</name>
<evidence type="ECO:0000313" key="15">
    <source>
        <dbReference type="Proteomes" id="UP000785679"/>
    </source>
</evidence>
<dbReference type="Proteomes" id="UP000785679">
    <property type="component" value="Unassembled WGS sequence"/>
</dbReference>
<evidence type="ECO:0000259" key="12">
    <source>
        <dbReference type="Pfam" id="PF07718"/>
    </source>
</evidence>
<feature type="domain" description="Coatomer beta subunit C-terminal" evidence="12">
    <location>
        <begin position="701"/>
        <end position="839"/>
    </location>
</feature>
<dbReference type="GO" id="GO:0006891">
    <property type="term" value="P:intra-Golgi vesicle-mediated transport"/>
    <property type="evidence" value="ECO:0007669"/>
    <property type="project" value="TreeGrafter"/>
</dbReference>
<comment type="subcellular location">
    <subcellularLocation>
        <location evidence="10">Cytoplasm</location>
    </subcellularLocation>
    <subcellularLocation>
        <location evidence="1 10">Golgi apparatus membrane</location>
        <topology evidence="1 10">Peripheral membrane protein</topology>
        <orientation evidence="1 10">Cytoplasmic side</orientation>
    </subcellularLocation>
    <subcellularLocation>
        <location evidence="10">Cytoplasmic vesicle</location>
        <location evidence="10">COPI-coated vesicle membrane</location>
        <topology evidence="10">Peripheral membrane protein</topology>
        <orientation evidence="10">Cytoplasmic side</orientation>
    </subcellularLocation>
</comment>
<accession>A0A8J8P1P6</accession>
<dbReference type="Pfam" id="PF14806">
    <property type="entry name" value="Coatomer_b_Cpla"/>
    <property type="match status" value="1"/>
</dbReference>
<dbReference type="SUPFAM" id="SSF48371">
    <property type="entry name" value="ARM repeat"/>
    <property type="match status" value="1"/>
</dbReference>
<evidence type="ECO:0000259" key="11">
    <source>
        <dbReference type="Pfam" id="PF01602"/>
    </source>
</evidence>
<evidence type="ECO:0000256" key="5">
    <source>
        <dbReference type="ARBA" id="ARBA00022892"/>
    </source>
</evidence>
<protein>
    <recommendedName>
        <fullName evidence="10">Coatomer subunit beta</fullName>
    </recommendedName>
    <alternativeName>
        <fullName evidence="10">Beta-coat protein</fullName>
    </alternativeName>
</protein>
<dbReference type="InterPro" id="IPR002553">
    <property type="entry name" value="Clathrin/coatomer_adapt-like_N"/>
</dbReference>
<evidence type="ECO:0000313" key="14">
    <source>
        <dbReference type="EMBL" id="TNV84390.1"/>
    </source>
</evidence>
<dbReference type="GO" id="GO:0005198">
    <property type="term" value="F:structural molecule activity"/>
    <property type="evidence" value="ECO:0007669"/>
    <property type="project" value="InterPro"/>
</dbReference>
<dbReference type="PANTHER" id="PTHR10635:SF0">
    <property type="entry name" value="COATOMER SUBUNIT BETA"/>
    <property type="match status" value="1"/>
</dbReference>
<organism evidence="14 15">
    <name type="scientific">Halteria grandinella</name>
    <dbReference type="NCBI Taxonomy" id="5974"/>
    <lineage>
        <taxon>Eukaryota</taxon>
        <taxon>Sar</taxon>
        <taxon>Alveolata</taxon>
        <taxon>Ciliophora</taxon>
        <taxon>Intramacronucleata</taxon>
        <taxon>Spirotrichea</taxon>
        <taxon>Stichotrichia</taxon>
        <taxon>Sporadotrichida</taxon>
        <taxon>Halteriidae</taxon>
        <taxon>Halteria</taxon>
    </lineage>
</organism>
<dbReference type="Pfam" id="PF07718">
    <property type="entry name" value="Coatamer_beta_C"/>
    <property type="match status" value="1"/>
</dbReference>
<keyword evidence="15" id="KW-1185">Reference proteome</keyword>
<dbReference type="AlphaFoldDB" id="A0A8J8P1P6"/>
<dbReference type="InterPro" id="IPR011989">
    <property type="entry name" value="ARM-like"/>
</dbReference>
<keyword evidence="8 10" id="KW-0472">Membrane</keyword>
<dbReference type="PIRSF" id="PIRSF005727">
    <property type="entry name" value="Coatomer_beta_subunit"/>
    <property type="match status" value="1"/>
</dbReference>
<dbReference type="Gene3D" id="1.25.10.10">
    <property type="entry name" value="Leucine-rich Repeat Variant"/>
    <property type="match status" value="1"/>
</dbReference>
<evidence type="ECO:0000256" key="10">
    <source>
        <dbReference type="PIRNR" id="PIRNR005727"/>
    </source>
</evidence>
<proteinExistence type="predicted"/>
<keyword evidence="2 10" id="KW-0813">Transport</keyword>
<dbReference type="GO" id="GO:0006886">
    <property type="term" value="P:intracellular protein transport"/>
    <property type="evidence" value="ECO:0007669"/>
    <property type="project" value="InterPro"/>
</dbReference>
<comment type="caution">
    <text evidence="14">The sequence shown here is derived from an EMBL/GenBank/DDBJ whole genome shotgun (WGS) entry which is preliminary data.</text>
</comment>
<dbReference type="OrthoDB" id="10261439at2759"/>
<dbReference type="PANTHER" id="PTHR10635">
    <property type="entry name" value="COATOMER SUBUNIT BETA"/>
    <property type="match status" value="1"/>
</dbReference>
<evidence type="ECO:0000259" key="13">
    <source>
        <dbReference type="Pfam" id="PF14806"/>
    </source>
</evidence>
<evidence type="ECO:0000256" key="9">
    <source>
        <dbReference type="ARBA" id="ARBA00023329"/>
    </source>
</evidence>
<dbReference type="Pfam" id="PF01602">
    <property type="entry name" value="Adaptin_N"/>
    <property type="match status" value="1"/>
</dbReference>
<dbReference type="GO" id="GO:0030126">
    <property type="term" value="C:COPI vesicle coat"/>
    <property type="evidence" value="ECO:0007669"/>
    <property type="project" value="InterPro"/>
</dbReference>
<sequence length="980" mass="110037">MSTDQTRDKYCFFIISNDDLVEPPQSSELQQTFVKGSLEEKKKALKTLIKMISNDDNYPRLLMPVLTNLQLLQDHELKKILFLYWEVVEKVNLDGTVKDEITLACNALRKDLLSPNEYIRGRTLRLVSKIGIKSILENLVQAVIENLGHRHFYVRRNAIMCIYSIFTNTGTELIEDCVDQIEALLINETDLSTKRNAFFLLFHLAQDKALTYLRTVMSAGDDPVQEMGDIFQLIVLEMLRKLCKLEPTQKQRLMNAIFALSNSKSSSVLFECANTITQLTTAPTAIKIAIQSYLNLLADQNDNNVKLIVLNKIIELRGKYAKLLEEYISDILNTINEDQISSLDINQKVLELTTDLASSRNIKEIIAFLEKEIVRARKMDESGDQAATTNEYRYMLIKSVNQLTQTFPETIPSFLRPLMDSFLMFDNRSSFTSLETILFIREVIEVHQEHRQAIFDKICDSFEDIRAHLVIRVALWILGEYASSQKDVDKAFETIKRNIGALPIFAPATEQTGEESKEAASAPSGPKTMTKTIILPDGSYGQETIIIDDPKAKQLLQKGGAPSEDNFPLRRALINTEDDYVSSCLAITLTKLAIKAKKNLSSRYSQLSVDSILIICALLKGHAKKRYDPDSKSRMQLCLRVLSNPNGLQSLSSVESVLVDQGRKVFAKFLESHSKLAQVQGASSMRKKGGKGEEALLITQPDEGIVFRQLKGRTGATDFDITEELSGDGGAGSEDFLGDIRKEIDAKIYQLTGYSDPIYAEAFVEVHHYDILLKILVVNRTTKTLPNVTLELLTQGNLKLVEKPLSISGLRALSSQTLKASLKVNSTDNGAIYGYLTYDSASGNIPNIVNLSEIQIDFINELQPADCSELDFKKKWADYEWENKVQINTPATDLRTYVDYFAKCLNVKVMTPITEQDEASGFLVCNLYTKSKFEEDCLLNMSIEKVVNGTDGGRITGLIRVRAKTEGMALCIGDKCKTVK</sequence>
<dbReference type="InterPro" id="IPR016460">
    <property type="entry name" value="COPB1"/>
</dbReference>
<dbReference type="GO" id="GO:0000139">
    <property type="term" value="C:Golgi membrane"/>
    <property type="evidence" value="ECO:0007669"/>
    <property type="project" value="UniProtKB-SubCell"/>
</dbReference>
<dbReference type="GO" id="GO:0006888">
    <property type="term" value="P:endoplasmic reticulum to Golgi vesicle-mediated transport"/>
    <property type="evidence" value="ECO:0007669"/>
    <property type="project" value="TreeGrafter"/>
</dbReference>
<evidence type="ECO:0000256" key="4">
    <source>
        <dbReference type="ARBA" id="ARBA00022737"/>
    </source>
</evidence>
<reference evidence="14" key="1">
    <citation type="submission" date="2019-06" db="EMBL/GenBank/DDBJ databases">
        <authorList>
            <person name="Zheng W."/>
        </authorList>
    </citation>
    <scope>NUCLEOTIDE SEQUENCE</scope>
    <source>
        <strain evidence="14">QDHG01</strain>
    </source>
</reference>
<comment type="function">
    <text evidence="10">The coatomer is a cytosolic protein complex that binds to dilysine motifs and reversibly associates with Golgi non-clathrin-coated vesicles, which further mediate biosynthetic protein transport from the ER, via the Golgi up to the trans Golgi network. Coatomer complex is required for budding from Golgi membranes, and is essential for the retrograde Golgi-to-ER transport of dilysine-tagged proteins.</text>
</comment>
<keyword evidence="9 10" id="KW-0968">Cytoplasmic vesicle</keyword>
<comment type="subunit">
    <text evidence="10">Oligomeric complex that consists of at least the alpha, beta, beta', gamma, delta, epsilon and zeta subunits.</text>
</comment>
<gene>
    <name evidence="14" type="ORF">FGO68_gene2483</name>
</gene>
<keyword evidence="6 10" id="KW-0653">Protein transport</keyword>
<feature type="domain" description="Coatomer beta subunit appendage platform" evidence="13">
    <location>
        <begin position="847"/>
        <end position="975"/>
    </location>
</feature>
<dbReference type="InterPro" id="IPR016024">
    <property type="entry name" value="ARM-type_fold"/>
</dbReference>
<evidence type="ECO:0000256" key="3">
    <source>
        <dbReference type="ARBA" id="ARBA00022490"/>
    </source>
</evidence>
<evidence type="ECO:0000256" key="1">
    <source>
        <dbReference type="ARBA" id="ARBA00004255"/>
    </source>
</evidence>
<keyword evidence="7 10" id="KW-0333">Golgi apparatus</keyword>
<feature type="domain" description="Clathrin/coatomer adaptor adaptin-like N-terminal" evidence="11">
    <location>
        <begin position="26"/>
        <end position="496"/>
    </location>
</feature>
<keyword evidence="3 10" id="KW-0963">Cytoplasm</keyword>
<dbReference type="EMBL" id="RRYP01002823">
    <property type="protein sequence ID" value="TNV84390.1"/>
    <property type="molecule type" value="Genomic_DNA"/>
</dbReference>
<keyword evidence="5 10" id="KW-0931">ER-Golgi transport</keyword>
<keyword evidence="4" id="KW-0677">Repeat</keyword>
<dbReference type="InterPro" id="IPR011710">
    <property type="entry name" value="Coatomer_bsu_C"/>
</dbReference>
<evidence type="ECO:0000256" key="7">
    <source>
        <dbReference type="ARBA" id="ARBA00023034"/>
    </source>
</evidence>
<evidence type="ECO:0000256" key="6">
    <source>
        <dbReference type="ARBA" id="ARBA00022927"/>
    </source>
</evidence>
<dbReference type="InterPro" id="IPR029446">
    <property type="entry name" value="COPB1_appendage_platform_dom"/>
</dbReference>
<evidence type="ECO:0000256" key="2">
    <source>
        <dbReference type="ARBA" id="ARBA00022448"/>
    </source>
</evidence>